<protein>
    <submittedName>
        <fullName evidence="2">Uncharacterized protein</fullName>
    </submittedName>
</protein>
<evidence type="ECO:0000313" key="3">
    <source>
        <dbReference type="Proteomes" id="UP001066276"/>
    </source>
</evidence>
<keyword evidence="3" id="KW-1185">Reference proteome</keyword>
<dbReference type="Proteomes" id="UP001066276">
    <property type="component" value="Chromosome 3_2"/>
</dbReference>
<evidence type="ECO:0000313" key="2">
    <source>
        <dbReference type="EMBL" id="KAJ1174945.1"/>
    </source>
</evidence>
<sequence length="71" mass="7295">MACRASAADSSDWQNREGEQTETSMDQGAVDVPAPRIEIQQDGTMAVVPAGSVVGSGVGLDLDSLSTSVQN</sequence>
<dbReference type="EMBL" id="JANPWB010000006">
    <property type="protein sequence ID" value="KAJ1174945.1"/>
    <property type="molecule type" value="Genomic_DNA"/>
</dbReference>
<dbReference type="AlphaFoldDB" id="A0AAV7TF91"/>
<accession>A0AAV7TF91</accession>
<name>A0AAV7TF91_PLEWA</name>
<evidence type="ECO:0000256" key="1">
    <source>
        <dbReference type="SAM" id="MobiDB-lite"/>
    </source>
</evidence>
<comment type="caution">
    <text evidence="2">The sequence shown here is derived from an EMBL/GenBank/DDBJ whole genome shotgun (WGS) entry which is preliminary data.</text>
</comment>
<reference evidence="2" key="1">
    <citation type="journal article" date="2022" name="bioRxiv">
        <title>Sequencing and chromosome-scale assembly of the giantPleurodeles waltlgenome.</title>
        <authorList>
            <person name="Brown T."/>
            <person name="Elewa A."/>
            <person name="Iarovenko S."/>
            <person name="Subramanian E."/>
            <person name="Araus A.J."/>
            <person name="Petzold A."/>
            <person name="Susuki M."/>
            <person name="Suzuki K.-i.T."/>
            <person name="Hayashi T."/>
            <person name="Toyoda A."/>
            <person name="Oliveira C."/>
            <person name="Osipova E."/>
            <person name="Leigh N.D."/>
            <person name="Simon A."/>
            <person name="Yun M.H."/>
        </authorList>
    </citation>
    <scope>NUCLEOTIDE SEQUENCE</scope>
    <source>
        <strain evidence="2">20211129_DDA</strain>
        <tissue evidence="2">Liver</tissue>
    </source>
</reference>
<gene>
    <name evidence="2" type="ORF">NDU88_000236</name>
</gene>
<proteinExistence type="predicted"/>
<organism evidence="2 3">
    <name type="scientific">Pleurodeles waltl</name>
    <name type="common">Iberian ribbed newt</name>
    <dbReference type="NCBI Taxonomy" id="8319"/>
    <lineage>
        <taxon>Eukaryota</taxon>
        <taxon>Metazoa</taxon>
        <taxon>Chordata</taxon>
        <taxon>Craniata</taxon>
        <taxon>Vertebrata</taxon>
        <taxon>Euteleostomi</taxon>
        <taxon>Amphibia</taxon>
        <taxon>Batrachia</taxon>
        <taxon>Caudata</taxon>
        <taxon>Salamandroidea</taxon>
        <taxon>Salamandridae</taxon>
        <taxon>Pleurodelinae</taxon>
        <taxon>Pleurodeles</taxon>
    </lineage>
</organism>
<feature type="region of interest" description="Disordered" evidence="1">
    <location>
        <begin position="1"/>
        <end position="32"/>
    </location>
</feature>